<evidence type="ECO:0000256" key="3">
    <source>
        <dbReference type="ARBA" id="ARBA00022679"/>
    </source>
</evidence>
<comment type="pathway">
    <text evidence="1 7">Cell wall biogenesis; peptidoglycan biosynthesis.</text>
</comment>
<evidence type="ECO:0000256" key="7">
    <source>
        <dbReference type="PROSITE-ProRule" id="PRU01373"/>
    </source>
</evidence>
<organism evidence="9 10">
    <name type="scientific">Mesobaculum littorinae</name>
    <dbReference type="NCBI Taxonomy" id="2486419"/>
    <lineage>
        <taxon>Bacteria</taxon>
        <taxon>Pseudomonadati</taxon>
        <taxon>Pseudomonadota</taxon>
        <taxon>Alphaproteobacteria</taxon>
        <taxon>Rhodobacterales</taxon>
        <taxon>Roseobacteraceae</taxon>
        <taxon>Mesobaculum</taxon>
    </lineage>
</organism>
<dbReference type="UniPathway" id="UPA00219"/>
<dbReference type="GO" id="GO:0016740">
    <property type="term" value="F:transferase activity"/>
    <property type="evidence" value="ECO:0007669"/>
    <property type="project" value="UniProtKB-KW"/>
</dbReference>
<keyword evidence="6 7" id="KW-0961">Cell wall biogenesis/degradation</keyword>
<gene>
    <name evidence="9" type="ORF">EKE94_17470</name>
</gene>
<feature type="active site" description="Nucleophile" evidence="7">
    <location>
        <position position="138"/>
    </location>
</feature>
<keyword evidence="4 7" id="KW-0133">Cell shape</keyword>
<proteinExistence type="inferred from homology"/>
<dbReference type="GO" id="GO:0004180">
    <property type="term" value="F:carboxypeptidase activity"/>
    <property type="evidence" value="ECO:0007669"/>
    <property type="project" value="UniProtKB-ARBA"/>
</dbReference>
<dbReference type="InterPro" id="IPR005490">
    <property type="entry name" value="LD_TPept_cat_dom"/>
</dbReference>
<dbReference type="GO" id="GO:0071555">
    <property type="term" value="P:cell wall organization"/>
    <property type="evidence" value="ECO:0007669"/>
    <property type="project" value="UniProtKB-UniRule"/>
</dbReference>
<dbReference type="InterPro" id="IPR038063">
    <property type="entry name" value="Transpep_catalytic_dom"/>
</dbReference>
<reference evidence="9 10" key="1">
    <citation type="submission" date="2018-11" db="EMBL/GenBank/DDBJ databases">
        <title>Mesobaculum littorinae gen. nov., sp. nov., isolated from Littorina scabra that represents a novel genus of the order Rhodobacteraceae.</title>
        <authorList>
            <person name="Li F."/>
        </authorList>
    </citation>
    <scope>NUCLEOTIDE SEQUENCE [LARGE SCALE GENOMIC DNA]</scope>
    <source>
        <strain evidence="9 10">M0103</strain>
    </source>
</reference>
<dbReference type="AlphaFoldDB" id="A0A438AD93"/>
<feature type="active site" description="Proton donor/acceptor" evidence="7">
    <location>
        <position position="126"/>
    </location>
</feature>
<evidence type="ECO:0000256" key="1">
    <source>
        <dbReference type="ARBA" id="ARBA00004752"/>
    </source>
</evidence>
<protein>
    <recommendedName>
        <fullName evidence="8">L,D-TPase catalytic domain-containing protein</fullName>
    </recommendedName>
</protein>
<dbReference type="OrthoDB" id="9804204at2"/>
<name>A0A438AD93_9RHOB</name>
<evidence type="ECO:0000256" key="4">
    <source>
        <dbReference type="ARBA" id="ARBA00022960"/>
    </source>
</evidence>
<comment type="caution">
    <text evidence="9">The sequence shown here is derived from an EMBL/GenBank/DDBJ whole genome shotgun (WGS) entry which is preliminary data.</text>
</comment>
<evidence type="ECO:0000259" key="8">
    <source>
        <dbReference type="PROSITE" id="PS52029"/>
    </source>
</evidence>
<dbReference type="GO" id="GO:0008360">
    <property type="term" value="P:regulation of cell shape"/>
    <property type="evidence" value="ECO:0007669"/>
    <property type="project" value="UniProtKB-UniRule"/>
</dbReference>
<dbReference type="PROSITE" id="PS52029">
    <property type="entry name" value="LD_TPASE"/>
    <property type="match status" value="1"/>
</dbReference>
<evidence type="ECO:0000313" key="9">
    <source>
        <dbReference type="EMBL" id="RVV96670.1"/>
    </source>
</evidence>
<dbReference type="EMBL" id="RQXX01000009">
    <property type="protein sequence ID" value="RVV96670.1"/>
    <property type="molecule type" value="Genomic_DNA"/>
</dbReference>
<dbReference type="Pfam" id="PF03734">
    <property type="entry name" value="YkuD"/>
    <property type="match status" value="1"/>
</dbReference>
<sequence length="170" mass="18490">MTDLRLTPRGLFAFGHRLPCTIGRGGVVTTKREGDGGTPAGTWRIEACLYRPDRMPAPAPWARPIGPRDLWSDDPADPNYNGPVQAPHAYSHERLRRGDALYDLILVTDWNRHPAGRGRGSAIFLHRWRGPARPTEGCIAMAPGDLLWLARNAPPGTPLAVPAGLPPRGG</sequence>
<evidence type="ECO:0000256" key="5">
    <source>
        <dbReference type="ARBA" id="ARBA00022984"/>
    </source>
</evidence>
<evidence type="ECO:0000313" key="10">
    <source>
        <dbReference type="Proteomes" id="UP000285908"/>
    </source>
</evidence>
<keyword evidence="10" id="KW-1185">Reference proteome</keyword>
<dbReference type="GO" id="GO:0009252">
    <property type="term" value="P:peptidoglycan biosynthetic process"/>
    <property type="evidence" value="ECO:0007669"/>
    <property type="project" value="UniProtKB-UniPathway"/>
</dbReference>
<dbReference type="PANTHER" id="PTHR38589:SF1">
    <property type="entry name" value="BLR0621 PROTEIN"/>
    <property type="match status" value="1"/>
</dbReference>
<dbReference type="Proteomes" id="UP000285908">
    <property type="component" value="Unassembled WGS sequence"/>
</dbReference>
<feature type="domain" description="L,D-TPase catalytic" evidence="8">
    <location>
        <begin position="1"/>
        <end position="162"/>
    </location>
</feature>
<evidence type="ECO:0000256" key="2">
    <source>
        <dbReference type="ARBA" id="ARBA00005992"/>
    </source>
</evidence>
<dbReference type="PANTHER" id="PTHR38589">
    <property type="entry name" value="BLR0621 PROTEIN"/>
    <property type="match status" value="1"/>
</dbReference>
<dbReference type="Gene3D" id="2.40.440.10">
    <property type="entry name" value="L,D-transpeptidase catalytic domain-like"/>
    <property type="match status" value="1"/>
</dbReference>
<dbReference type="CDD" id="cd16913">
    <property type="entry name" value="YkuD_like"/>
    <property type="match status" value="1"/>
</dbReference>
<keyword evidence="3" id="KW-0808">Transferase</keyword>
<evidence type="ECO:0000256" key="6">
    <source>
        <dbReference type="ARBA" id="ARBA00023316"/>
    </source>
</evidence>
<comment type="similarity">
    <text evidence="2">Belongs to the YkuD family.</text>
</comment>
<accession>A0A438AD93</accession>
<dbReference type="RefSeq" id="WP_127907928.1">
    <property type="nucleotide sequence ID" value="NZ_RQXX01000009.1"/>
</dbReference>
<keyword evidence="5 7" id="KW-0573">Peptidoglycan synthesis</keyword>
<dbReference type="SUPFAM" id="SSF141523">
    <property type="entry name" value="L,D-transpeptidase catalytic domain-like"/>
    <property type="match status" value="1"/>
</dbReference>